<dbReference type="AlphaFoldDB" id="A0AAU2K329"/>
<accession>A0AAU2K329</accession>
<dbReference type="Pfam" id="PF25199">
    <property type="entry name" value="nSTAND_NTPase5"/>
    <property type="match status" value="1"/>
</dbReference>
<proteinExistence type="predicted"/>
<evidence type="ECO:0000313" key="2">
    <source>
        <dbReference type="EMBL" id="WTU78139.1"/>
    </source>
</evidence>
<organism evidence="2">
    <name type="scientific">Streptomyces sp. NBC_00049</name>
    <dbReference type="NCBI Taxonomy" id="2903617"/>
    <lineage>
        <taxon>Bacteria</taxon>
        <taxon>Bacillati</taxon>
        <taxon>Actinomycetota</taxon>
        <taxon>Actinomycetes</taxon>
        <taxon>Kitasatosporales</taxon>
        <taxon>Streptomycetaceae</taxon>
        <taxon>Streptomyces</taxon>
    </lineage>
</organism>
<gene>
    <name evidence="2" type="ORF">OG327_35255</name>
</gene>
<feature type="domain" description="Novel STAND NTPase 5" evidence="1">
    <location>
        <begin position="305"/>
        <end position="432"/>
    </location>
</feature>
<protein>
    <recommendedName>
        <fullName evidence="1">Novel STAND NTPase 5 domain-containing protein</fullName>
    </recommendedName>
</protein>
<reference evidence="2" key="1">
    <citation type="submission" date="2022-10" db="EMBL/GenBank/DDBJ databases">
        <title>The complete genomes of actinobacterial strains from the NBC collection.</title>
        <authorList>
            <person name="Joergensen T.S."/>
            <person name="Alvarez Arevalo M."/>
            <person name="Sterndorff E.B."/>
            <person name="Faurdal D."/>
            <person name="Vuksanovic O."/>
            <person name="Mourched A.-S."/>
            <person name="Charusanti P."/>
            <person name="Shaw S."/>
            <person name="Blin K."/>
            <person name="Weber T."/>
        </authorList>
    </citation>
    <scope>NUCLEOTIDE SEQUENCE</scope>
    <source>
        <strain evidence="2">NBC_00049</strain>
    </source>
</reference>
<evidence type="ECO:0000259" key="1">
    <source>
        <dbReference type="Pfam" id="PF25199"/>
    </source>
</evidence>
<dbReference type="EMBL" id="CP108264">
    <property type="protein sequence ID" value="WTU78139.1"/>
    <property type="molecule type" value="Genomic_DNA"/>
</dbReference>
<dbReference type="InterPro" id="IPR057574">
    <property type="entry name" value="nSTAND_NTPase5_dom"/>
</dbReference>
<sequence>METSTQTLLSRLVKGPTMLLLGQEAARPGSLPATAAAVADRSGDDAAGAYRKHDRKVDSEPAPEWLADIAEYPWNGVFTSRIDTSLARVFSCGWRRLAPTAQAGLGRHPRSATELQLRYLFGGVGLPEEERPPVDVIGEVQARGRAAETLNTLADSLITPRGVLVIEGYEPGDWLAPQELFLFVSRLQPGQAHLFAASDDLLADPFIRAAVEAGRLLTHVDRFSTVLAELEAAGRFQRSTAGRITEGQRVIPVGDSFADVDVDTWNRVIGAARPIDTELLEPFASASSAMTFQRFRTFLGAGEGSPPWKAVASGFNLRRDFEDLLHRRVGEALGELSMPKPIVVAGQTATGKSIALCALALEVARSGQAAVLHRSRRGDRPTLAGIDAFAAWADESHGIPTLLVWDGMVDIDEYYTLQRQLRSRGRRVLIVGSSYLPPAGNRNIIRVDPQLSDLEVGRVKQWLTTYGIEPPNDLGPARDSSFLALLYRAIPDTERGLRRGLTMEMRWAEMGLEKLSKEISKSDKERLGSLAHALLDAGFSLDALTPSDRPHAELIDLSFKERSATEQLTSLVLVAGRRGLLLPLALPLRILGGEGSSRIVELAKRFDIFRWEEDESGGQYLGTRTRLEAELLAREDLNVRTEVEAAGEMIENLRPMRTRPGGEEVQFIVDLMDAMGPQSQEPLRYAEHYLDLATAFGRLRASLGQTHHRLALLEANLTREHVLWAQGKGRSSPTERIELLRSVQRLLEVTIEEADASPRARLNLLVELASTDGAQVYETVRLGGQVDAATISGLMGEVTRTVLAARVFDPENFYPVDVIGWATLQAVQSGTLTDESRMDLLANEQASLDSIDPESLTPRQLARYGQRRVELSQMLGDAAMEAKHLAALSENGDPAAHYFLAREAARSGPEGAQLAVESLLNAPIEVRADWRCSRLLLDLFWQLKTGKRFLSGERNTLAFTETDWNECLRIADAVPTAGDFDRYRLEFLRGISLFHLRSYLSSAEAFRRLDQHSQNLSSRVVSTYLYSDAGGTAQSFTGSVRWATADGRRGTAWVDQLSIEVPFIPQRFSVSDFRAKGDILPSFHIAFNMRGALADPIRAVHRVERPAPDGQ</sequence>
<name>A0AAU2K329_9ACTN</name>